<evidence type="ECO:0000256" key="1">
    <source>
        <dbReference type="SAM" id="MobiDB-lite"/>
    </source>
</evidence>
<keyword evidence="4" id="KW-1185">Reference proteome</keyword>
<sequence>MDRSEASQPISVTLDGTNFVLWAQAMSSFLKGKKLWRVITGEVIKPTRGATESQDKYGERLEEWDSKNHQIITWIRNTSVTSINLQFGRFQDAESLAKEIWEFLKERYNTTGLAHQYQLLSHLHRMRQEPGQSINHFLSQMYGVWDQLSLSEPAWNDATDAQKFTTYRDQQRLILFLMALTTDFEPVRASLLHRSPLPTLEQAISELLSEETRLGTLKTQHQHLDTVLVTSQSTGRSAIPSSDGDGCRYCHSPDHNLVQCPIRVCKHCHKTGPGHRQYDCPKNPYKQSHPSGNPYKQSNHSGNPYKQSNYYGNSLARGGQNKPHYQFKPSSTSRTAAAAAEGSSSDMPSPPEHYVPSISMHDLESILKQVSSHFGTPSTALSVTSGISSWFFDSACCNHMTSDSTIFSPKSTSSSMPVIHTADGSHMHVSHVGHVSTTNVSLPDSYLIPALTLNLISVGQLCELGLTVLFSPSGCQVQDPHTGQTIGIGRRTGRLFELISLHLPPRLTSPVQSAASASSISSLSLWHSRLGHVSVSRLRSLVSSGSLHTSFPQPIPDASVLPADSAPASSGSSLPEPPESSPNNDVTVPPPLRRSDRVRVSSGFHIKCSNSGVHGRSSHGGVPTTAERDTWASAFYP</sequence>
<comment type="caution">
    <text evidence="3">The sequence shown here is derived from an EMBL/GenBank/DDBJ whole genome shotgun (WGS) entry which is preliminary data.</text>
</comment>
<feature type="domain" description="CCHC-type" evidence="2">
    <location>
        <begin position="246"/>
        <end position="262"/>
    </location>
</feature>
<organism evidence="3 4">
    <name type="scientific">Rhododendron griersonianum</name>
    <dbReference type="NCBI Taxonomy" id="479676"/>
    <lineage>
        <taxon>Eukaryota</taxon>
        <taxon>Viridiplantae</taxon>
        <taxon>Streptophyta</taxon>
        <taxon>Embryophyta</taxon>
        <taxon>Tracheophyta</taxon>
        <taxon>Spermatophyta</taxon>
        <taxon>Magnoliopsida</taxon>
        <taxon>eudicotyledons</taxon>
        <taxon>Gunneridae</taxon>
        <taxon>Pentapetalae</taxon>
        <taxon>asterids</taxon>
        <taxon>Ericales</taxon>
        <taxon>Ericaceae</taxon>
        <taxon>Ericoideae</taxon>
        <taxon>Rhodoreae</taxon>
        <taxon>Rhododendron</taxon>
    </lineage>
</organism>
<gene>
    <name evidence="3" type="ORF">RHGRI_035787</name>
</gene>
<dbReference type="InterPro" id="IPR001878">
    <property type="entry name" value="Znf_CCHC"/>
</dbReference>
<dbReference type="EMBL" id="JACTNZ010000013">
    <property type="protein sequence ID" value="KAG5514493.1"/>
    <property type="molecule type" value="Genomic_DNA"/>
</dbReference>
<feature type="region of interest" description="Disordered" evidence="1">
    <location>
        <begin position="273"/>
        <end position="356"/>
    </location>
</feature>
<dbReference type="GO" id="GO:0008270">
    <property type="term" value="F:zinc ion binding"/>
    <property type="evidence" value="ECO:0007669"/>
    <property type="project" value="InterPro"/>
</dbReference>
<evidence type="ECO:0000259" key="2">
    <source>
        <dbReference type="SMART" id="SM00343"/>
    </source>
</evidence>
<dbReference type="PANTHER" id="PTHR34222:SF100">
    <property type="entry name" value="CCHC-TYPE DOMAIN-CONTAINING PROTEIN"/>
    <property type="match status" value="1"/>
</dbReference>
<reference evidence="3 4" key="1">
    <citation type="submission" date="2020-08" db="EMBL/GenBank/DDBJ databases">
        <title>Plant Genome Project.</title>
        <authorList>
            <person name="Zhang R.-G."/>
        </authorList>
    </citation>
    <scope>NUCLEOTIDE SEQUENCE [LARGE SCALE GENOMIC DNA]</scope>
    <source>
        <strain evidence="3">WSP0</strain>
        <tissue evidence="3">Leaf</tissue>
    </source>
</reference>
<dbReference type="InterPro" id="IPR054722">
    <property type="entry name" value="PolX-like_BBD"/>
</dbReference>
<dbReference type="GO" id="GO:0003676">
    <property type="term" value="F:nucleic acid binding"/>
    <property type="evidence" value="ECO:0007669"/>
    <property type="project" value="InterPro"/>
</dbReference>
<dbReference type="InterPro" id="IPR025724">
    <property type="entry name" value="GAG-pre-integrase_dom"/>
</dbReference>
<protein>
    <recommendedName>
        <fullName evidence="2">CCHC-type domain-containing protein</fullName>
    </recommendedName>
</protein>
<name>A0AAV6HKF8_9ERIC</name>
<proteinExistence type="predicted"/>
<feature type="compositionally biased region" description="Low complexity" evidence="1">
    <location>
        <begin position="609"/>
        <end position="622"/>
    </location>
</feature>
<dbReference type="Pfam" id="PF22936">
    <property type="entry name" value="Pol_BBD"/>
    <property type="match status" value="1"/>
</dbReference>
<evidence type="ECO:0000313" key="4">
    <source>
        <dbReference type="Proteomes" id="UP000823749"/>
    </source>
</evidence>
<feature type="compositionally biased region" description="Low complexity" evidence="1">
    <location>
        <begin position="561"/>
        <end position="574"/>
    </location>
</feature>
<dbReference type="Pfam" id="PF13976">
    <property type="entry name" value="gag_pre-integrs"/>
    <property type="match status" value="1"/>
</dbReference>
<dbReference type="AlphaFoldDB" id="A0AAV6HKF8"/>
<dbReference type="Pfam" id="PF14223">
    <property type="entry name" value="Retrotran_gag_2"/>
    <property type="match status" value="1"/>
</dbReference>
<evidence type="ECO:0000313" key="3">
    <source>
        <dbReference type="EMBL" id="KAG5514493.1"/>
    </source>
</evidence>
<dbReference type="Proteomes" id="UP000823749">
    <property type="component" value="Chromosome 13"/>
</dbReference>
<feature type="domain" description="CCHC-type" evidence="2">
    <location>
        <begin position="264"/>
        <end position="282"/>
    </location>
</feature>
<feature type="region of interest" description="Disordered" evidence="1">
    <location>
        <begin position="553"/>
        <end position="594"/>
    </location>
</feature>
<accession>A0AAV6HKF8</accession>
<feature type="compositionally biased region" description="Polar residues" evidence="1">
    <location>
        <begin position="285"/>
        <end position="312"/>
    </location>
</feature>
<feature type="compositionally biased region" description="Low complexity" evidence="1">
    <location>
        <begin position="330"/>
        <end position="345"/>
    </location>
</feature>
<feature type="region of interest" description="Disordered" evidence="1">
    <location>
        <begin position="609"/>
        <end position="637"/>
    </location>
</feature>
<dbReference type="SMART" id="SM00343">
    <property type="entry name" value="ZnF_C2HC"/>
    <property type="match status" value="2"/>
</dbReference>
<dbReference type="PANTHER" id="PTHR34222">
    <property type="entry name" value="GAG_PRE-INTEGRS DOMAIN-CONTAINING PROTEIN"/>
    <property type="match status" value="1"/>
</dbReference>